<evidence type="ECO:0000313" key="6">
    <source>
        <dbReference type="EMBL" id="KAA0187324.1"/>
    </source>
</evidence>
<feature type="compositionally biased region" description="Polar residues" evidence="4">
    <location>
        <begin position="209"/>
        <end position="218"/>
    </location>
</feature>
<dbReference type="InterPro" id="IPR040844">
    <property type="entry name" value="PDE4_UCR"/>
</dbReference>
<evidence type="ECO:0000256" key="4">
    <source>
        <dbReference type="SAM" id="MobiDB-lite"/>
    </source>
</evidence>
<feature type="region of interest" description="Disordered" evidence="4">
    <location>
        <begin position="149"/>
        <end position="168"/>
    </location>
</feature>
<evidence type="ECO:0000256" key="3">
    <source>
        <dbReference type="ARBA" id="ARBA00023149"/>
    </source>
</evidence>
<reference evidence="6" key="1">
    <citation type="submission" date="2019-05" db="EMBL/GenBank/DDBJ databases">
        <title>Annotation for the trematode Fasciolopsis buski.</title>
        <authorList>
            <person name="Choi Y.-J."/>
        </authorList>
    </citation>
    <scope>NUCLEOTIDE SEQUENCE</scope>
    <source>
        <strain evidence="6">HT</strain>
        <tissue evidence="6">Whole worm</tissue>
    </source>
</reference>
<feature type="region of interest" description="Disordered" evidence="4">
    <location>
        <begin position="198"/>
        <end position="248"/>
    </location>
</feature>
<accession>A0A8E0RM90</accession>
<evidence type="ECO:0000256" key="1">
    <source>
        <dbReference type="ARBA" id="ARBA00012276"/>
    </source>
</evidence>
<dbReference type="EMBL" id="LUCM01009193">
    <property type="protein sequence ID" value="KAA0187324.1"/>
    <property type="molecule type" value="Genomic_DNA"/>
</dbReference>
<protein>
    <recommendedName>
        <fullName evidence="1">3',5'-cyclic-AMP phosphodiesterase</fullName>
        <ecNumber evidence="1">3.1.4.53</ecNumber>
    </recommendedName>
</protein>
<comment type="caution">
    <text evidence="6">The sequence shown here is derived from an EMBL/GenBank/DDBJ whole genome shotgun (WGS) entry which is preliminary data.</text>
</comment>
<organism evidence="6 7">
    <name type="scientific">Fasciolopsis buskii</name>
    <dbReference type="NCBI Taxonomy" id="27845"/>
    <lineage>
        <taxon>Eukaryota</taxon>
        <taxon>Metazoa</taxon>
        <taxon>Spiralia</taxon>
        <taxon>Lophotrochozoa</taxon>
        <taxon>Platyhelminthes</taxon>
        <taxon>Trematoda</taxon>
        <taxon>Digenea</taxon>
        <taxon>Plagiorchiida</taxon>
        <taxon>Echinostomata</taxon>
        <taxon>Echinostomatoidea</taxon>
        <taxon>Fasciolidae</taxon>
        <taxon>Fasciolopsis</taxon>
    </lineage>
</organism>
<dbReference type="GO" id="GO:0004115">
    <property type="term" value="F:3',5'-cyclic-AMP phosphodiesterase activity"/>
    <property type="evidence" value="ECO:0007669"/>
    <property type="project" value="UniProtKB-EC"/>
</dbReference>
<evidence type="ECO:0000259" key="5">
    <source>
        <dbReference type="Pfam" id="PF18100"/>
    </source>
</evidence>
<feature type="domain" description="Phosphodiesterase 4 upstream conserved regions (UCR)" evidence="5">
    <location>
        <begin position="303"/>
        <end position="329"/>
    </location>
</feature>
<dbReference type="OrthoDB" id="189220at2759"/>
<proteinExistence type="predicted"/>
<dbReference type="EC" id="3.1.4.53" evidence="1"/>
<keyword evidence="3" id="KW-0114">cAMP</keyword>
<keyword evidence="2" id="KW-0378">Hydrolase</keyword>
<dbReference type="Proteomes" id="UP000728185">
    <property type="component" value="Unassembled WGS sequence"/>
</dbReference>
<dbReference type="Pfam" id="PF18100">
    <property type="entry name" value="PDE4_UCR"/>
    <property type="match status" value="1"/>
</dbReference>
<evidence type="ECO:0000313" key="7">
    <source>
        <dbReference type="Proteomes" id="UP000728185"/>
    </source>
</evidence>
<feature type="compositionally biased region" description="Basic and acidic residues" evidence="4">
    <location>
        <begin position="231"/>
        <end position="241"/>
    </location>
</feature>
<dbReference type="AlphaFoldDB" id="A0A8E0RM90"/>
<evidence type="ECO:0000256" key="2">
    <source>
        <dbReference type="ARBA" id="ARBA00022801"/>
    </source>
</evidence>
<keyword evidence="7" id="KW-1185">Reference proteome</keyword>
<sequence length="331" mass="36409">MWTSCCFVTKRRSNLVHKSPLHAATVFTSATQQLGNSAPYVSPEKSVNDLTANGFQPRQERRSLPDVVITSASMAPTKACILTKPNLQIDNLTGRRPTLDVETTARLAEAESIGFDELAGSDAPQMKSTYRSKSLGAAQLSKQVYGIPQTRASTSNDAPKPGTSVDKNSKKYSLMRLSTIKRLQKHLRKLGSLKLSHAEDRVESEELTGYQSPSLCQSRDSHVLEEEDDLSSEKNSVEDRLGQLPPKSFSRNSRLTGYSTCEGVCRSINMLDKLNTTYGTGARPGGIRRGSLCIFSQMDEPIVTPFAQILASLRRVRANFILLTNVHSSKE</sequence>
<gene>
    <name evidence="6" type="ORF">FBUS_03995</name>
</gene>
<name>A0A8E0RM90_9TREM</name>